<sequence length="283" mass="31292">MMTPPPGLPDEDAAPVPKIDTSVPHPARRYDYWLGGKDNFAADRASGDRIAAAYPDTVTSIRENRRYMQRVVRYLAAEAGITQFLDIGTGIPTSPNVHQVAQETAPAARVVYVDNDPLVMVHNRALLIGTPEGVTEYVELDLRHPATILDDKTVRATLDFGEPIAVLLIAVLHFLDDDEQAHRIVADLVEQLPPGSYLAISHATYDPLPTETLERLRRLAEKGKDGPFRPRTRAEFEQFFTGLNLLAPGVCSLVEWRPDLDPKPQAKVEEVAAYGAVARIERS</sequence>
<dbReference type="Gene3D" id="3.40.50.150">
    <property type="entry name" value="Vaccinia Virus protein VP39"/>
    <property type="match status" value="1"/>
</dbReference>
<reference evidence="2 3" key="1">
    <citation type="submission" date="2021-01" db="EMBL/GenBank/DDBJ databases">
        <title>Whole genome shotgun sequence of Asanoa iriomotensis NBRC 100142.</title>
        <authorList>
            <person name="Komaki H."/>
            <person name="Tamura T."/>
        </authorList>
    </citation>
    <scope>NUCLEOTIDE SEQUENCE [LARGE SCALE GENOMIC DNA]</scope>
    <source>
        <strain evidence="2 3">NBRC 100142</strain>
    </source>
</reference>
<evidence type="ECO:0008006" key="4">
    <source>
        <dbReference type="Google" id="ProtNLM"/>
    </source>
</evidence>
<comment type="caution">
    <text evidence="2">The sequence shown here is derived from an EMBL/GenBank/DDBJ whole genome shotgun (WGS) entry which is preliminary data.</text>
</comment>
<keyword evidence="3" id="KW-1185">Reference proteome</keyword>
<gene>
    <name evidence="2" type="ORF">Air01nite_73220</name>
</gene>
<evidence type="ECO:0000313" key="2">
    <source>
        <dbReference type="EMBL" id="GIF61227.1"/>
    </source>
</evidence>
<dbReference type="SUPFAM" id="SSF53335">
    <property type="entry name" value="S-adenosyl-L-methionine-dependent methyltransferases"/>
    <property type="match status" value="1"/>
</dbReference>
<evidence type="ECO:0000256" key="1">
    <source>
        <dbReference type="SAM" id="MobiDB-lite"/>
    </source>
</evidence>
<dbReference type="InterPro" id="IPR006764">
    <property type="entry name" value="SAM_dep_MeTrfase_SAV2177_type"/>
</dbReference>
<name>A0ABQ4CEM2_9ACTN</name>
<dbReference type="PIRSF" id="PIRSF017393">
    <property type="entry name" value="MTase_SAV2177"/>
    <property type="match status" value="1"/>
</dbReference>
<dbReference type="RefSeq" id="WP_239091232.1">
    <property type="nucleotide sequence ID" value="NZ_BAAALU010000018.1"/>
</dbReference>
<dbReference type="InterPro" id="IPR029063">
    <property type="entry name" value="SAM-dependent_MTases_sf"/>
</dbReference>
<accession>A0ABQ4CEM2</accession>
<organism evidence="2 3">
    <name type="scientific">Asanoa iriomotensis</name>
    <dbReference type="NCBI Taxonomy" id="234613"/>
    <lineage>
        <taxon>Bacteria</taxon>
        <taxon>Bacillati</taxon>
        <taxon>Actinomycetota</taxon>
        <taxon>Actinomycetes</taxon>
        <taxon>Micromonosporales</taxon>
        <taxon>Micromonosporaceae</taxon>
        <taxon>Asanoa</taxon>
    </lineage>
</organism>
<proteinExistence type="predicted"/>
<dbReference type="EMBL" id="BONC01000094">
    <property type="protein sequence ID" value="GIF61227.1"/>
    <property type="molecule type" value="Genomic_DNA"/>
</dbReference>
<dbReference type="Pfam" id="PF04672">
    <property type="entry name" value="Methyltransf_19"/>
    <property type="match status" value="1"/>
</dbReference>
<evidence type="ECO:0000313" key="3">
    <source>
        <dbReference type="Proteomes" id="UP000624325"/>
    </source>
</evidence>
<protein>
    <recommendedName>
        <fullName evidence="4">S-adenosyl methyltransferase</fullName>
    </recommendedName>
</protein>
<dbReference type="Proteomes" id="UP000624325">
    <property type="component" value="Unassembled WGS sequence"/>
</dbReference>
<feature type="region of interest" description="Disordered" evidence="1">
    <location>
        <begin position="1"/>
        <end position="22"/>
    </location>
</feature>